<dbReference type="Gene3D" id="3.40.50.1820">
    <property type="entry name" value="alpha/beta hydrolase"/>
    <property type="match status" value="1"/>
</dbReference>
<dbReference type="InterPro" id="IPR002925">
    <property type="entry name" value="Dienelactn_hydro"/>
</dbReference>
<accession>A0A9P6W628</accession>
<name>A0A9P6W628_RHOMI</name>
<dbReference type="Pfam" id="PF01738">
    <property type="entry name" value="DLH"/>
    <property type="match status" value="1"/>
</dbReference>
<reference evidence="2 3" key="1">
    <citation type="submission" date="2020-11" db="EMBL/GenBank/DDBJ databases">
        <title>Kefir isolates.</title>
        <authorList>
            <person name="Marcisauskas S."/>
            <person name="Kim Y."/>
            <person name="Blasche S."/>
        </authorList>
    </citation>
    <scope>NUCLEOTIDE SEQUENCE [LARGE SCALE GENOMIC DNA]</scope>
    <source>
        <strain evidence="2 3">KR</strain>
    </source>
</reference>
<dbReference type="PANTHER" id="PTHR17630:SF44">
    <property type="entry name" value="PROTEIN AIM2"/>
    <property type="match status" value="1"/>
</dbReference>
<dbReference type="GO" id="GO:0016787">
    <property type="term" value="F:hydrolase activity"/>
    <property type="evidence" value="ECO:0007669"/>
    <property type="project" value="InterPro"/>
</dbReference>
<evidence type="ECO:0000313" key="3">
    <source>
        <dbReference type="Proteomes" id="UP000777482"/>
    </source>
</evidence>
<protein>
    <recommendedName>
        <fullName evidence="1">Dienelactone hydrolase domain-containing protein</fullName>
    </recommendedName>
</protein>
<feature type="domain" description="Dienelactone hydrolase" evidence="1">
    <location>
        <begin position="35"/>
        <end position="281"/>
    </location>
</feature>
<dbReference type="SUPFAM" id="SSF53474">
    <property type="entry name" value="alpha/beta-Hydrolases"/>
    <property type="match status" value="1"/>
</dbReference>
<dbReference type="InterPro" id="IPR029058">
    <property type="entry name" value="AB_hydrolase_fold"/>
</dbReference>
<evidence type="ECO:0000259" key="1">
    <source>
        <dbReference type="Pfam" id="PF01738"/>
    </source>
</evidence>
<dbReference type="PANTHER" id="PTHR17630">
    <property type="entry name" value="DIENELACTONE HYDROLASE"/>
    <property type="match status" value="1"/>
</dbReference>
<evidence type="ECO:0000313" key="2">
    <source>
        <dbReference type="EMBL" id="KAG0663552.1"/>
    </source>
</evidence>
<dbReference type="OrthoDB" id="17560at2759"/>
<sequence length="284" mass="31260">MAKNDEQHQACAACFQGYKIDGEPKGTMGELGGLAYYFAPGKSTEKAIVLGTDLFGLGVPNCKIVADWFADNTGLPVFVPDLLEGEFGSTRPLGDYIDPSKLGLEEFQEPMAAKPFLTRMRIMAGAVWSFGFKIGPRFLARHSMGHVEPIAVKFCRDLKEQKGFKSLGFVGYCFGGTLSVLLAKRDSPLDACVCFHPGGPSPTAWKNIAKPFMLVCSEEDFAFDRNKATVLPILAGLKVPVEVWDDNKGTTHGFGCRPDMAKPEVRDAFERGLERTKEWFEMQI</sequence>
<dbReference type="Proteomes" id="UP000777482">
    <property type="component" value="Unassembled WGS sequence"/>
</dbReference>
<organism evidence="2 3">
    <name type="scientific">Rhodotorula mucilaginosa</name>
    <name type="common">Yeast</name>
    <name type="synonym">Rhodotorula rubra</name>
    <dbReference type="NCBI Taxonomy" id="5537"/>
    <lineage>
        <taxon>Eukaryota</taxon>
        <taxon>Fungi</taxon>
        <taxon>Dikarya</taxon>
        <taxon>Basidiomycota</taxon>
        <taxon>Pucciniomycotina</taxon>
        <taxon>Microbotryomycetes</taxon>
        <taxon>Sporidiobolales</taxon>
        <taxon>Sporidiobolaceae</taxon>
        <taxon>Rhodotorula</taxon>
    </lineage>
</organism>
<proteinExistence type="predicted"/>
<comment type="caution">
    <text evidence="2">The sequence shown here is derived from an EMBL/GenBank/DDBJ whole genome shotgun (WGS) entry which is preliminary data.</text>
</comment>
<keyword evidence="3" id="KW-1185">Reference proteome</keyword>
<gene>
    <name evidence="2" type="ORF">C6P46_002448</name>
</gene>
<dbReference type="AlphaFoldDB" id="A0A9P6W628"/>
<dbReference type="EMBL" id="PUHQ01000019">
    <property type="protein sequence ID" value="KAG0663552.1"/>
    <property type="molecule type" value="Genomic_DNA"/>
</dbReference>